<proteinExistence type="predicted"/>
<name>A0ABQ4U1Q0_9HYPH</name>
<evidence type="ECO:0000313" key="2">
    <source>
        <dbReference type="EMBL" id="GJE60277.1"/>
    </source>
</evidence>
<gene>
    <name evidence="2" type="ORF">MPOCJGCO_2388</name>
</gene>
<reference evidence="2" key="1">
    <citation type="journal article" date="2021" name="Front. Microbiol.">
        <title>Comprehensive Comparative Genomics and Phenotyping of Methylobacterium Species.</title>
        <authorList>
            <person name="Alessa O."/>
            <person name="Ogura Y."/>
            <person name="Fujitani Y."/>
            <person name="Takami H."/>
            <person name="Hayashi T."/>
            <person name="Sahin N."/>
            <person name="Tani A."/>
        </authorList>
    </citation>
    <scope>NUCLEOTIDE SEQUENCE</scope>
    <source>
        <strain evidence="2">DSM 23632</strain>
    </source>
</reference>
<sequence length="523" mass="55471">MPLIRTRTPAIDTDQLTSSFDSIAKLFAPPTAQELYVSQKAQNERASGSRLTELYRDAADPNVNPVAFANRAGIAGAFAPNQSLEAVDRNNRTTLSTNAADNARALQQTTLQQQGDTTRTMLAPVGQGATRFVPPTIASAFGVPQQQTGVVELNQGQQATLPDGRTLAGANKPLSIDEVKAAVFGQMPTDQQQAITFGSTPTPSVQTPDGPRITTAPLALGQTPAPDMQKAQLANYKRPDGGTGTARFDQARGWIDTQAGTVLPAGVQTYSSALQGNQNDTGLGQATTNTVEQRLLDAANVESTVRTFRDLITRDPGAIGIVGGVRGVGQDAVAAAREAARLFDPAWLQTKKDIAAGLVDPEVVAQFQTYNPNIPQAKMLELLLAGQVAKMIDPSGRISNDRMKQVMEGLGGGGYLSNVERTKATLQAVSDMVDNQRSMLKGISPEAAAIGIGGRSAPVSPVPDRAALEAEARRRGLIPQLGAPEPDAEVERWVRGPDGKLMREMPSNAPVRRRYDPATGRIE</sequence>
<comment type="caution">
    <text evidence="2">The sequence shown here is derived from an EMBL/GenBank/DDBJ whole genome shotgun (WGS) entry which is preliminary data.</text>
</comment>
<evidence type="ECO:0008006" key="4">
    <source>
        <dbReference type="Google" id="ProtNLM"/>
    </source>
</evidence>
<dbReference type="Proteomes" id="UP001055057">
    <property type="component" value="Unassembled WGS sequence"/>
</dbReference>
<feature type="region of interest" description="Disordered" evidence="1">
    <location>
        <begin position="480"/>
        <end position="523"/>
    </location>
</feature>
<dbReference type="EMBL" id="BPRB01000123">
    <property type="protein sequence ID" value="GJE60277.1"/>
    <property type="molecule type" value="Genomic_DNA"/>
</dbReference>
<feature type="compositionally biased region" description="Basic and acidic residues" evidence="1">
    <location>
        <begin position="489"/>
        <end position="503"/>
    </location>
</feature>
<accession>A0ABQ4U1Q0</accession>
<organism evidence="2 3">
    <name type="scientific">Methylobacterium trifolii</name>
    <dbReference type="NCBI Taxonomy" id="1003092"/>
    <lineage>
        <taxon>Bacteria</taxon>
        <taxon>Pseudomonadati</taxon>
        <taxon>Pseudomonadota</taxon>
        <taxon>Alphaproteobacteria</taxon>
        <taxon>Hyphomicrobiales</taxon>
        <taxon>Methylobacteriaceae</taxon>
        <taxon>Methylobacterium</taxon>
    </lineage>
</organism>
<evidence type="ECO:0000256" key="1">
    <source>
        <dbReference type="SAM" id="MobiDB-lite"/>
    </source>
</evidence>
<protein>
    <recommendedName>
        <fullName evidence="4">Peptidoglycan-binding protein</fullName>
    </recommendedName>
</protein>
<keyword evidence="3" id="KW-1185">Reference proteome</keyword>
<dbReference type="RefSeq" id="WP_238182817.1">
    <property type="nucleotide sequence ID" value="NZ_BPRB01000123.1"/>
</dbReference>
<evidence type="ECO:0000313" key="3">
    <source>
        <dbReference type="Proteomes" id="UP001055057"/>
    </source>
</evidence>
<reference evidence="2" key="2">
    <citation type="submission" date="2021-08" db="EMBL/GenBank/DDBJ databases">
        <authorList>
            <person name="Tani A."/>
            <person name="Ola A."/>
            <person name="Ogura Y."/>
            <person name="Katsura K."/>
            <person name="Hayashi T."/>
        </authorList>
    </citation>
    <scope>NUCLEOTIDE SEQUENCE</scope>
    <source>
        <strain evidence="2">DSM 23632</strain>
    </source>
</reference>